<keyword evidence="1" id="KW-0479">Metal-binding</keyword>
<feature type="compositionally biased region" description="Basic and acidic residues" evidence="4">
    <location>
        <begin position="249"/>
        <end position="291"/>
    </location>
</feature>
<accession>A0A804UMD3</accession>
<feature type="domain" description="HMA" evidence="5">
    <location>
        <begin position="171"/>
        <end position="235"/>
    </location>
</feature>
<dbReference type="Pfam" id="PF00403">
    <property type="entry name" value="HMA"/>
    <property type="match status" value="2"/>
</dbReference>
<proteinExistence type="evidence at protein level"/>
<feature type="domain" description="HMA" evidence="5">
    <location>
        <begin position="60"/>
        <end position="126"/>
    </location>
</feature>
<gene>
    <name evidence="6" type="primary">LOC103641584</name>
</gene>
<dbReference type="GO" id="GO:0046872">
    <property type="term" value="F:metal ion binding"/>
    <property type="evidence" value="ECO:0007669"/>
    <property type="project" value="UniProtKB-KW"/>
</dbReference>
<name>A0A804UMD3_MAIZE</name>
<evidence type="ECO:0000313" key="7">
    <source>
        <dbReference type="Proteomes" id="UP000007305"/>
    </source>
</evidence>
<reference evidence="6" key="3">
    <citation type="submission" date="2021-05" db="UniProtKB">
        <authorList>
            <consortium name="EnsemblPlants"/>
        </authorList>
    </citation>
    <scope>IDENTIFICATION</scope>
    <source>
        <strain evidence="6">cv. B73</strain>
    </source>
</reference>
<comment type="similarity">
    <text evidence="3">Belongs to the HIPP family.</text>
</comment>
<protein>
    <recommendedName>
        <fullName evidence="5">HMA domain-containing protein</fullName>
    </recommendedName>
</protein>
<evidence type="ECO:0000259" key="5">
    <source>
        <dbReference type="PROSITE" id="PS50846"/>
    </source>
</evidence>
<dbReference type="OrthoDB" id="785630at2759"/>
<evidence type="ECO:0000313" key="6">
    <source>
        <dbReference type="EnsemblPlants" id="Zm00001eb421180_P004"/>
    </source>
</evidence>
<feature type="compositionally biased region" description="Basic and acidic residues" evidence="4">
    <location>
        <begin position="138"/>
        <end position="169"/>
    </location>
</feature>
<feature type="compositionally biased region" description="Basic and acidic residues" evidence="4">
    <location>
        <begin position="1"/>
        <end position="31"/>
    </location>
</feature>
<reference evidence="7" key="1">
    <citation type="journal article" date="2009" name="Science">
        <title>The B73 maize genome: complexity, diversity, and dynamics.</title>
        <authorList>
            <person name="Schnable P.S."/>
            <person name="Ware D."/>
            <person name="Fulton R.S."/>
            <person name="Stein J.C."/>
            <person name="Wei F."/>
            <person name="Pasternak S."/>
            <person name="Liang C."/>
            <person name="Zhang J."/>
            <person name="Fulton L."/>
            <person name="Graves T.A."/>
            <person name="Minx P."/>
            <person name="Reily A.D."/>
            <person name="Courtney L."/>
            <person name="Kruchowski S.S."/>
            <person name="Tomlinson C."/>
            <person name="Strong C."/>
            <person name="Delehaunty K."/>
            <person name="Fronick C."/>
            <person name="Courtney B."/>
            <person name="Rock S.M."/>
            <person name="Belter E."/>
            <person name="Du F."/>
            <person name="Kim K."/>
            <person name="Abbott R.M."/>
            <person name="Cotton M."/>
            <person name="Levy A."/>
            <person name="Marchetto P."/>
            <person name="Ochoa K."/>
            <person name="Jackson S.M."/>
            <person name="Gillam B."/>
            <person name="Chen W."/>
            <person name="Yan L."/>
            <person name="Higginbotham J."/>
            <person name="Cardenas M."/>
            <person name="Waligorski J."/>
            <person name="Applebaum E."/>
            <person name="Phelps L."/>
            <person name="Falcone J."/>
            <person name="Kanchi K."/>
            <person name="Thane T."/>
            <person name="Scimone A."/>
            <person name="Thane N."/>
            <person name="Henke J."/>
            <person name="Wang T."/>
            <person name="Ruppert J."/>
            <person name="Shah N."/>
            <person name="Rotter K."/>
            <person name="Hodges J."/>
            <person name="Ingenthron E."/>
            <person name="Cordes M."/>
            <person name="Kohlberg S."/>
            <person name="Sgro J."/>
            <person name="Delgado B."/>
            <person name="Mead K."/>
            <person name="Chinwalla A."/>
            <person name="Leonard S."/>
            <person name="Crouse K."/>
            <person name="Collura K."/>
            <person name="Kudrna D."/>
            <person name="Currie J."/>
            <person name="He R."/>
            <person name="Angelova A."/>
            <person name="Rajasekar S."/>
            <person name="Mueller T."/>
            <person name="Lomeli R."/>
            <person name="Scara G."/>
            <person name="Ko A."/>
            <person name="Delaney K."/>
            <person name="Wissotski M."/>
            <person name="Lopez G."/>
            <person name="Campos D."/>
            <person name="Braidotti M."/>
            <person name="Ashley E."/>
            <person name="Golser W."/>
            <person name="Kim H."/>
            <person name="Lee S."/>
            <person name="Lin J."/>
            <person name="Dujmic Z."/>
            <person name="Kim W."/>
            <person name="Talag J."/>
            <person name="Zuccolo A."/>
            <person name="Fan C."/>
            <person name="Sebastian A."/>
            <person name="Kramer M."/>
            <person name="Spiegel L."/>
            <person name="Nascimento L."/>
            <person name="Zutavern T."/>
            <person name="Miller B."/>
            <person name="Ambroise C."/>
            <person name="Muller S."/>
            <person name="Spooner W."/>
            <person name="Narechania A."/>
            <person name="Ren L."/>
            <person name="Wei S."/>
            <person name="Kumari S."/>
            <person name="Faga B."/>
            <person name="Levy M.J."/>
            <person name="McMahan L."/>
            <person name="Van Buren P."/>
            <person name="Vaughn M.W."/>
            <person name="Ying K."/>
            <person name="Yeh C.-T."/>
            <person name="Emrich S.J."/>
            <person name="Jia Y."/>
            <person name="Kalyanaraman A."/>
            <person name="Hsia A.-P."/>
            <person name="Barbazuk W.B."/>
            <person name="Baucom R.S."/>
            <person name="Brutnell T.P."/>
            <person name="Carpita N.C."/>
            <person name="Chaparro C."/>
            <person name="Chia J.-M."/>
            <person name="Deragon J.-M."/>
            <person name="Estill J.C."/>
            <person name="Fu Y."/>
            <person name="Jeddeloh J.A."/>
            <person name="Han Y."/>
            <person name="Lee H."/>
            <person name="Li P."/>
            <person name="Lisch D.R."/>
            <person name="Liu S."/>
            <person name="Liu Z."/>
            <person name="Nagel D.H."/>
            <person name="McCann M.C."/>
            <person name="SanMiguel P."/>
            <person name="Myers A.M."/>
            <person name="Nettleton D."/>
            <person name="Nguyen J."/>
            <person name="Penning B.W."/>
            <person name="Ponnala L."/>
            <person name="Schneider K.L."/>
            <person name="Schwartz D.C."/>
            <person name="Sharma A."/>
            <person name="Soderlund C."/>
            <person name="Springer N.M."/>
            <person name="Sun Q."/>
            <person name="Wang H."/>
            <person name="Waterman M."/>
            <person name="Westerman R."/>
            <person name="Wolfgruber T.K."/>
            <person name="Yang L."/>
            <person name="Yu Y."/>
            <person name="Zhang L."/>
            <person name="Zhou S."/>
            <person name="Zhu Q."/>
            <person name="Bennetzen J.L."/>
            <person name="Dawe R.K."/>
            <person name="Jiang J."/>
            <person name="Jiang N."/>
            <person name="Presting G.G."/>
            <person name="Wessler S.R."/>
            <person name="Aluru S."/>
            <person name="Martienssen R.A."/>
            <person name="Clifton S.W."/>
            <person name="McCombie W.R."/>
            <person name="Wing R.A."/>
            <person name="Wilson R.K."/>
        </authorList>
    </citation>
    <scope>NUCLEOTIDE SEQUENCE [LARGE SCALE GENOMIC DNA]</scope>
    <source>
        <strain evidence="7">cv. B73</strain>
    </source>
</reference>
<keyword evidence="2" id="KW-0449">Lipoprotein</keyword>
<dbReference type="PANTHER" id="PTHR46195">
    <property type="entry name" value="HEAVY METAL-ASSOCIATED ISOPRENYLATED PLANT PROTEIN 7"/>
    <property type="match status" value="1"/>
</dbReference>
<reference evidence="6" key="2">
    <citation type="submission" date="2019-07" db="EMBL/GenBank/DDBJ databases">
        <authorList>
            <person name="Seetharam A."/>
            <person name="Woodhouse M."/>
            <person name="Cannon E."/>
        </authorList>
    </citation>
    <scope>NUCLEOTIDE SEQUENCE [LARGE SCALE GENOMIC DNA]</scope>
    <source>
        <strain evidence="6">cv. B73</strain>
    </source>
</reference>
<keyword evidence="2" id="KW-0636">Prenylation</keyword>
<evidence type="ECO:0000256" key="3">
    <source>
        <dbReference type="ARBA" id="ARBA00024045"/>
    </source>
</evidence>
<evidence type="ECO:0000256" key="1">
    <source>
        <dbReference type="ARBA" id="ARBA00022723"/>
    </source>
</evidence>
<evidence type="ECO:0007829" key="8">
    <source>
        <dbReference type="PeptideAtlas" id="A0A804UMD3"/>
    </source>
</evidence>
<feature type="region of interest" description="Disordered" evidence="4">
    <location>
        <begin position="1"/>
        <end position="65"/>
    </location>
</feature>
<dbReference type="InterPro" id="IPR006121">
    <property type="entry name" value="HMA_dom"/>
</dbReference>
<dbReference type="PROSITE" id="PS50846">
    <property type="entry name" value="HMA_2"/>
    <property type="match status" value="2"/>
</dbReference>
<keyword evidence="7" id="KW-1185">Reference proteome</keyword>
<dbReference type="EnsemblPlants" id="Zm00001eb421180_T004">
    <property type="protein sequence ID" value="Zm00001eb421180_P004"/>
    <property type="gene ID" value="Zm00001eb421180"/>
</dbReference>
<dbReference type="Gene3D" id="3.30.70.100">
    <property type="match status" value="2"/>
</dbReference>
<feature type="region of interest" description="Disordered" evidence="4">
    <location>
        <begin position="233"/>
        <end position="294"/>
    </location>
</feature>
<dbReference type="CDD" id="cd00371">
    <property type="entry name" value="HMA"/>
    <property type="match status" value="2"/>
</dbReference>
<dbReference type="AlphaFoldDB" id="A0A804UMD3"/>
<feature type="region of interest" description="Disordered" evidence="4">
    <location>
        <begin position="120"/>
        <end position="170"/>
    </location>
</feature>
<feature type="compositionally biased region" description="Basic and acidic residues" evidence="4">
    <location>
        <begin position="39"/>
        <end position="54"/>
    </location>
</feature>
<dbReference type="InterPro" id="IPR044577">
    <property type="entry name" value="HIPP4/7/8/17/18/19"/>
</dbReference>
<keyword evidence="8" id="KW-1267">Proteomics identification</keyword>
<dbReference type="Proteomes" id="UP000007305">
    <property type="component" value="Chromosome 10"/>
</dbReference>
<sequence>MGEEAAKKEEVEKPKEAAAAEEKKKDDKPKEVGGGGGGEKPKDGEEEEKKKEDAPPPPPPEEVEMRVYMHCEGCARKVKKILRRFDGVEDVIADSKAHKVLVKGKKAAADPMKVVERVQKKTGRKVELLSPMPPPPEVEEKKEDEAEKKKDDEKKAEPEPPKPEEKKEPPVIAVVLKVHMHCEACAEGIKKRILKMKGVQSVEPDLKASEVTVKGVFEESKLAEYVYKRTGKHAAVVKSEPAPAPEGGGGDKDGKEEEEKKDGGEKNEEKKDGGDGDGDKKDEAGDKDKDPAASLYMHYPRFPFAGGYYQPPAYPPPPGYPYAYQPAYPPPFYAPPHHLHQQQPMAPQIFSDENPNACSVM</sequence>
<evidence type="ECO:0000256" key="2">
    <source>
        <dbReference type="ARBA" id="ARBA00023289"/>
    </source>
</evidence>
<dbReference type="InterPro" id="IPR036163">
    <property type="entry name" value="HMA_dom_sf"/>
</dbReference>
<dbReference type="Gramene" id="Zm00001eb421180_T004">
    <property type="protein sequence ID" value="Zm00001eb421180_P004"/>
    <property type="gene ID" value="Zm00001eb421180"/>
</dbReference>
<dbReference type="SUPFAM" id="SSF55008">
    <property type="entry name" value="HMA, heavy metal-associated domain"/>
    <property type="match status" value="2"/>
</dbReference>
<dbReference type="PANTHER" id="PTHR46195:SF2">
    <property type="entry name" value="HEAVY METAL-ASSOCIATED ISOPRENYLATED PLANT PROTEIN 7"/>
    <property type="match status" value="1"/>
</dbReference>
<evidence type="ECO:0000256" key="4">
    <source>
        <dbReference type="SAM" id="MobiDB-lite"/>
    </source>
</evidence>
<organism evidence="6 7">
    <name type="scientific">Zea mays</name>
    <name type="common">Maize</name>
    <dbReference type="NCBI Taxonomy" id="4577"/>
    <lineage>
        <taxon>Eukaryota</taxon>
        <taxon>Viridiplantae</taxon>
        <taxon>Streptophyta</taxon>
        <taxon>Embryophyta</taxon>
        <taxon>Tracheophyta</taxon>
        <taxon>Spermatophyta</taxon>
        <taxon>Magnoliopsida</taxon>
        <taxon>Liliopsida</taxon>
        <taxon>Poales</taxon>
        <taxon>Poaceae</taxon>
        <taxon>PACMAD clade</taxon>
        <taxon>Panicoideae</taxon>
        <taxon>Andropogonodae</taxon>
        <taxon>Andropogoneae</taxon>
        <taxon>Tripsacinae</taxon>
        <taxon>Zea</taxon>
    </lineage>
</organism>